<evidence type="ECO:0000259" key="2">
    <source>
        <dbReference type="PROSITE" id="PS50112"/>
    </source>
</evidence>
<protein>
    <recommendedName>
        <fullName evidence="2">PAS domain-containing protein</fullName>
    </recommendedName>
</protein>
<evidence type="ECO:0000256" key="1">
    <source>
        <dbReference type="SAM" id="MobiDB-lite"/>
    </source>
</evidence>
<evidence type="ECO:0000313" key="3">
    <source>
        <dbReference type="EMBL" id="CAA9456801.1"/>
    </source>
</evidence>
<reference evidence="3" key="1">
    <citation type="submission" date="2020-02" db="EMBL/GenBank/DDBJ databases">
        <authorList>
            <person name="Meier V. D."/>
        </authorList>
    </citation>
    <scope>NUCLEOTIDE SEQUENCE</scope>
    <source>
        <strain evidence="3">AVDCRST_MAG25</strain>
    </source>
</reference>
<dbReference type="PROSITE" id="PS50112">
    <property type="entry name" value="PAS"/>
    <property type="match status" value="1"/>
</dbReference>
<feature type="domain" description="PAS" evidence="2">
    <location>
        <begin position="1"/>
        <end position="34"/>
    </location>
</feature>
<gene>
    <name evidence="3" type="ORF">AVDCRST_MAG25-223</name>
</gene>
<dbReference type="AlphaFoldDB" id="A0A6J4QZB4"/>
<dbReference type="Gene3D" id="3.30.450.20">
    <property type="entry name" value="PAS domain"/>
    <property type="match status" value="1"/>
</dbReference>
<proteinExistence type="predicted"/>
<sequence length="209" mass="22378">MDDAADAPFAHDAEGRFVEVNRHACDSPGYTREESPSLFMHDIEETLPRGTLEEIWARPRSVPSETVEVGSTGARTERPSPSRPAWLRSRRAGSQASCDPEAVTWCRATTSAGRCSLTISPSWDLGSGGWSPSSAASGPGLAPDLRPRTFARRNSALGYPHEGGVSVPTPVTVAAFRRRREVPASHAPSVASRVPGIEGTKRRFVSGGE</sequence>
<dbReference type="InterPro" id="IPR000014">
    <property type="entry name" value="PAS"/>
</dbReference>
<feature type="region of interest" description="Disordered" evidence="1">
    <location>
        <begin position="181"/>
        <end position="209"/>
    </location>
</feature>
<organism evidence="3">
    <name type="scientific">uncultured Rubrobacteraceae bacterium</name>
    <dbReference type="NCBI Taxonomy" id="349277"/>
    <lineage>
        <taxon>Bacteria</taxon>
        <taxon>Bacillati</taxon>
        <taxon>Actinomycetota</taxon>
        <taxon>Rubrobacteria</taxon>
        <taxon>Rubrobacterales</taxon>
        <taxon>Rubrobacteraceae</taxon>
        <taxon>environmental samples</taxon>
    </lineage>
</organism>
<accession>A0A6J4QZB4</accession>
<dbReference type="InterPro" id="IPR035965">
    <property type="entry name" value="PAS-like_dom_sf"/>
</dbReference>
<name>A0A6J4QZB4_9ACTN</name>
<dbReference type="EMBL" id="CADCVI010000017">
    <property type="protein sequence ID" value="CAA9456801.1"/>
    <property type="molecule type" value="Genomic_DNA"/>
</dbReference>
<dbReference type="SUPFAM" id="SSF55785">
    <property type="entry name" value="PYP-like sensor domain (PAS domain)"/>
    <property type="match status" value="1"/>
</dbReference>
<feature type="region of interest" description="Disordered" evidence="1">
    <location>
        <begin position="63"/>
        <end position="93"/>
    </location>
</feature>